<dbReference type="InterPro" id="IPR007530">
    <property type="entry name" value="Aminoglycoside_adenylylTfrase"/>
</dbReference>
<dbReference type="Gene3D" id="1.20.120.330">
    <property type="entry name" value="Nucleotidyltransferases domain 2"/>
    <property type="match status" value="1"/>
</dbReference>
<dbReference type="Proteomes" id="UP000004191">
    <property type="component" value="Unassembled WGS sequence"/>
</dbReference>
<dbReference type="SUPFAM" id="SSF81631">
    <property type="entry name" value="PAP/OAS1 substrate-binding domain"/>
    <property type="match status" value="1"/>
</dbReference>
<proteinExistence type="predicted"/>
<dbReference type="GeneID" id="96998261"/>
<dbReference type="OrthoDB" id="9776406at2"/>
<dbReference type="RefSeq" id="WP_005397149.1">
    <property type="nucleotide sequence ID" value="NZ_JH601088.1"/>
</dbReference>
<dbReference type="EMBL" id="AGEI01000007">
    <property type="protein sequence ID" value="EHR35793.1"/>
    <property type="molecule type" value="Genomic_DNA"/>
</dbReference>
<dbReference type="eggNOG" id="ENOG502Z7S1">
    <property type="taxonomic scope" value="Bacteria"/>
</dbReference>
<reference evidence="1 2" key="1">
    <citation type="submission" date="2012-01" db="EMBL/GenBank/DDBJ databases">
        <title>The Genome Sequence of Helcococcus kunzii ATCC 51366.</title>
        <authorList>
            <consortium name="The Broad Institute Genome Sequencing Platform"/>
            <person name="Earl A."/>
            <person name="Ward D."/>
            <person name="Feldgarden M."/>
            <person name="Gevers D."/>
            <person name="Huys G."/>
            <person name="Young S.K."/>
            <person name="Zeng Q."/>
            <person name="Gargeya S."/>
            <person name="Fitzgerald M."/>
            <person name="Haas B."/>
            <person name="Abouelleil A."/>
            <person name="Alvarado L."/>
            <person name="Arachchi H.M."/>
            <person name="Berlin A."/>
            <person name="Chapman S.B."/>
            <person name="Gearin G."/>
            <person name="Goldberg J."/>
            <person name="Griggs A."/>
            <person name="Gujja S."/>
            <person name="Hansen M."/>
            <person name="Heiman D."/>
            <person name="Howarth C."/>
            <person name="Larimer J."/>
            <person name="Lui A."/>
            <person name="MacDonald P.J.P."/>
            <person name="McCowen C."/>
            <person name="Montmayeur A."/>
            <person name="Murphy C."/>
            <person name="Neiman D."/>
            <person name="Pearson M."/>
            <person name="Priest M."/>
            <person name="Roberts A."/>
            <person name="Saif S."/>
            <person name="Shea T."/>
            <person name="Sisk P."/>
            <person name="Stolte C."/>
            <person name="Sykes S."/>
            <person name="Wortman J."/>
            <person name="Nusbaum C."/>
            <person name="Birren B."/>
        </authorList>
    </citation>
    <scope>NUCLEOTIDE SEQUENCE [LARGE SCALE GENOMIC DNA]</scope>
    <source>
        <strain evidence="1 2">ATCC 51366</strain>
    </source>
</reference>
<dbReference type="STRING" id="883114.HMPREF9709_00239"/>
<gene>
    <name evidence="1" type="ORF">HMPREF9709_00239</name>
</gene>
<dbReference type="Pfam" id="PF04439">
    <property type="entry name" value="Adenyl_transf"/>
    <property type="match status" value="1"/>
</dbReference>
<evidence type="ECO:0000313" key="2">
    <source>
        <dbReference type="Proteomes" id="UP000004191"/>
    </source>
</evidence>
<organism evidence="1 2">
    <name type="scientific">Helcococcus kunzii ATCC 51366</name>
    <dbReference type="NCBI Taxonomy" id="883114"/>
    <lineage>
        <taxon>Bacteria</taxon>
        <taxon>Bacillati</taxon>
        <taxon>Bacillota</taxon>
        <taxon>Tissierellia</taxon>
        <taxon>Tissierellales</taxon>
        <taxon>Peptoniphilaceae</taxon>
        <taxon>Helcococcus</taxon>
    </lineage>
</organism>
<protein>
    <submittedName>
        <fullName evidence="1">Uncharacterized protein</fullName>
    </submittedName>
</protein>
<dbReference type="HOGENOM" id="CLU_1011098_0_0_9"/>
<dbReference type="AlphaFoldDB" id="H3NLM8"/>
<name>H3NLM8_9FIRM</name>
<keyword evidence="2" id="KW-1185">Reference proteome</keyword>
<accession>H3NLM8</accession>
<evidence type="ECO:0000313" key="1">
    <source>
        <dbReference type="EMBL" id="EHR35793.1"/>
    </source>
</evidence>
<comment type="caution">
    <text evidence="1">The sequence shown here is derived from an EMBL/GenBank/DDBJ whole genome shotgun (WGS) entry which is preliminary data.</text>
</comment>
<sequence length="275" mass="32745">MQSDYFLDKQYDLAKDRNIKSIIYITENENQTITKKYLHTIVFGLEDYSKVKSVIKHFIGDSKVILSKISEEIFINVKYTNYEVLFEDANLYQLIFLENKDIKEYITLYKKIIVLLDREDELSDKKNSKFDSNWTMPNKDVFIEECIDFYIELVQVALNFEENNISKAYILKNSILDRLVYIINSHLSLKYKNGIKVNQYGHNFSVYLEKEYYEEFIHILLSNGEKDLWTSIFKSAQLYRSIALHIAEVEGFIYPKKEDVQTMGVLRNLYNKERK</sequence>